<protein>
    <submittedName>
        <fullName evidence="2">Endonuclease/exonuclease/phosphatase family metal-dependent hydrolase</fullName>
    </submittedName>
</protein>
<gene>
    <name evidence="2" type="ORF">EV189_1301</name>
</gene>
<dbReference type="EMBL" id="SGXD01000002">
    <property type="protein sequence ID" value="RZS89534.1"/>
    <property type="molecule type" value="Genomic_DNA"/>
</dbReference>
<comment type="caution">
    <text evidence="2">The sequence shown here is derived from an EMBL/GenBank/DDBJ whole genome shotgun (WGS) entry which is preliminary data.</text>
</comment>
<keyword evidence="2" id="KW-0255">Endonuclease</keyword>
<dbReference type="OrthoDB" id="3820230at2"/>
<dbReference type="GO" id="GO:0004527">
    <property type="term" value="F:exonuclease activity"/>
    <property type="evidence" value="ECO:0007669"/>
    <property type="project" value="UniProtKB-KW"/>
</dbReference>
<dbReference type="RefSeq" id="WP_130492133.1">
    <property type="nucleotide sequence ID" value="NZ_SGXD01000002.1"/>
</dbReference>
<proteinExistence type="predicted"/>
<keyword evidence="2" id="KW-0378">Hydrolase</keyword>
<accession>A0A4Q7NRJ2</accession>
<evidence type="ECO:0000313" key="2">
    <source>
        <dbReference type="EMBL" id="RZS89534.1"/>
    </source>
</evidence>
<name>A0A4Q7NRJ2_9ACTN</name>
<dbReference type="SUPFAM" id="SSF56219">
    <property type="entry name" value="DNase I-like"/>
    <property type="match status" value="1"/>
</dbReference>
<dbReference type="GO" id="GO:0004519">
    <property type="term" value="F:endonuclease activity"/>
    <property type="evidence" value="ECO:0007669"/>
    <property type="project" value="UniProtKB-KW"/>
</dbReference>
<dbReference type="InterPro" id="IPR036691">
    <property type="entry name" value="Endo/exonu/phosph_ase_sf"/>
</dbReference>
<dbReference type="AlphaFoldDB" id="A0A4Q7NRJ2"/>
<dbReference type="Gene3D" id="3.60.10.10">
    <property type="entry name" value="Endonuclease/exonuclease/phosphatase"/>
    <property type="match status" value="1"/>
</dbReference>
<dbReference type="InterPro" id="IPR005135">
    <property type="entry name" value="Endo/exonuclease/phosphatase"/>
</dbReference>
<dbReference type="Pfam" id="PF03372">
    <property type="entry name" value="Exo_endo_phos"/>
    <property type="match status" value="1"/>
</dbReference>
<keyword evidence="2" id="KW-0540">Nuclease</keyword>
<feature type="domain" description="Endonuclease/exonuclease/phosphatase" evidence="1">
    <location>
        <begin position="4"/>
        <end position="211"/>
    </location>
</feature>
<organism evidence="2 3">
    <name type="scientific">Motilibacter rhizosphaerae</name>
    <dbReference type="NCBI Taxonomy" id="598652"/>
    <lineage>
        <taxon>Bacteria</taxon>
        <taxon>Bacillati</taxon>
        <taxon>Actinomycetota</taxon>
        <taxon>Actinomycetes</taxon>
        <taxon>Motilibacterales</taxon>
        <taxon>Motilibacteraceae</taxon>
        <taxon>Motilibacter</taxon>
    </lineage>
</organism>
<evidence type="ECO:0000313" key="3">
    <source>
        <dbReference type="Proteomes" id="UP000293638"/>
    </source>
</evidence>
<sequence length="221" mass="23503">MRLLTYNVRSLRDDRAAAARVVRACAPDAVCLQEAPRFPLQRWLLQRFAAECGLRLACGGRAAHGPALLVRAGIPVDEAAAVRFRRTPGLHARGVAVARFGDVDVASVHLGLRPDERQRNAADVLAVLRSRGSGPWVVAGDLNEPPGGPAWAAFAEAGLRDACPEGGPTFPARRPARRIDAVLVSPGLRVARCIVPHDVVDGADLPVATDHLPVLAELDLP</sequence>
<dbReference type="Proteomes" id="UP000293638">
    <property type="component" value="Unassembled WGS sequence"/>
</dbReference>
<evidence type="ECO:0000259" key="1">
    <source>
        <dbReference type="Pfam" id="PF03372"/>
    </source>
</evidence>
<keyword evidence="2" id="KW-0269">Exonuclease</keyword>
<keyword evidence="3" id="KW-1185">Reference proteome</keyword>
<reference evidence="2 3" key="1">
    <citation type="submission" date="2019-02" db="EMBL/GenBank/DDBJ databases">
        <title>Genomic Encyclopedia of Type Strains, Phase IV (KMG-IV): sequencing the most valuable type-strain genomes for metagenomic binning, comparative biology and taxonomic classification.</title>
        <authorList>
            <person name="Goeker M."/>
        </authorList>
    </citation>
    <scope>NUCLEOTIDE SEQUENCE [LARGE SCALE GENOMIC DNA]</scope>
    <source>
        <strain evidence="2 3">DSM 45622</strain>
    </source>
</reference>